<sequence>MKLKIALAAAAAVLVPVSLASMASVASDETVQVYKDANCGCCGGWIDHMRTSGFDVEATNLSYEALSAKKAEAGIADEHASCHTAFVGGYVIEGHVPAEDVRRLLSERPEAVGLTAPGMPAASPGMDMGSEPYDVLLAHGDGTTDVYARH</sequence>
<reference evidence="2" key="1">
    <citation type="submission" date="2019-03" db="EMBL/GenBank/DDBJ databases">
        <title>Afifella sp. nov., isolated from activated sludge.</title>
        <authorList>
            <person name="Li Q."/>
            <person name="Liu Y."/>
        </authorList>
    </citation>
    <scope>NUCLEOTIDE SEQUENCE</scope>
    <source>
        <strain evidence="2">L72</strain>
    </source>
</reference>
<evidence type="ECO:0000256" key="1">
    <source>
        <dbReference type="SAM" id="SignalP"/>
    </source>
</evidence>
<dbReference type="OrthoDB" id="14727at2"/>
<feature type="signal peptide" evidence="1">
    <location>
        <begin position="1"/>
        <end position="26"/>
    </location>
</feature>
<dbReference type="InterPro" id="IPR007332">
    <property type="entry name" value="DUF411"/>
</dbReference>
<evidence type="ECO:0000313" key="3">
    <source>
        <dbReference type="Proteomes" id="UP000773614"/>
    </source>
</evidence>
<evidence type="ECO:0000313" key="2">
    <source>
        <dbReference type="EMBL" id="MYZ46291.1"/>
    </source>
</evidence>
<keyword evidence="3" id="KW-1185">Reference proteome</keyword>
<dbReference type="RefSeq" id="WP_161138640.1">
    <property type="nucleotide sequence ID" value="NZ_SPKJ01000002.1"/>
</dbReference>
<feature type="chain" id="PRO_5038114550" evidence="1">
    <location>
        <begin position="27"/>
        <end position="150"/>
    </location>
</feature>
<dbReference type="Pfam" id="PF04214">
    <property type="entry name" value="DUF411"/>
    <property type="match status" value="1"/>
</dbReference>
<proteinExistence type="predicted"/>
<keyword evidence="1" id="KW-0732">Signal</keyword>
<gene>
    <name evidence="2" type="ORF">E4O86_00940</name>
</gene>
<name>A0A964T0V8_9HYPH</name>
<organism evidence="2 3">
    <name type="scientific">Propylenella binzhouense</name>
    <dbReference type="NCBI Taxonomy" id="2555902"/>
    <lineage>
        <taxon>Bacteria</taxon>
        <taxon>Pseudomonadati</taxon>
        <taxon>Pseudomonadota</taxon>
        <taxon>Alphaproteobacteria</taxon>
        <taxon>Hyphomicrobiales</taxon>
        <taxon>Propylenellaceae</taxon>
        <taxon>Propylenella</taxon>
    </lineage>
</organism>
<dbReference type="AlphaFoldDB" id="A0A964T0V8"/>
<dbReference type="EMBL" id="SPKJ01000002">
    <property type="protein sequence ID" value="MYZ46291.1"/>
    <property type="molecule type" value="Genomic_DNA"/>
</dbReference>
<comment type="caution">
    <text evidence="2">The sequence shown here is derived from an EMBL/GenBank/DDBJ whole genome shotgun (WGS) entry which is preliminary data.</text>
</comment>
<accession>A0A964T0V8</accession>
<protein>
    <submittedName>
        <fullName evidence="2">DUF411 domain-containing protein</fullName>
    </submittedName>
</protein>
<dbReference type="Proteomes" id="UP000773614">
    <property type="component" value="Unassembled WGS sequence"/>
</dbReference>